<dbReference type="SUPFAM" id="SSF47473">
    <property type="entry name" value="EF-hand"/>
    <property type="match status" value="1"/>
</dbReference>
<dbReference type="SMART" id="SM00054">
    <property type="entry name" value="EFh"/>
    <property type="match status" value="2"/>
</dbReference>
<dbReference type="InterPro" id="IPR011992">
    <property type="entry name" value="EF-hand-dom_pair"/>
</dbReference>
<feature type="domain" description="EF-hand" evidence="5">
    <location>
        <begin position="228"/>
        <end position="263"/>
    </location>
</feature>
<dbReference type="PROSITE" id="PS50222">
    <property type="entry name" value="EF_HAND_2"/>
    <property type="match status" value="2"/>
</dbReference>
<evidence type="ECO:0000313" key="6">
    <source>
        <dbReference type="EnsemblMetazoa" id="XP_050510180.1"/>
    </source>
</evidence>
<evidence type="ECO:0000256" key="2">
    <source>
        <dbReference type="ARBA" id="ARBA00022737"/>
    </source>
</evidence>
<evidence type="ECO:0000259" key="5">
    <source>
        <dbReference type="PROSITE" id="PS50222"/>
    </source>
</evidence>
<dbReference type="InterPro" id="IPR002048">
    <property type="entry name" value="EF_hand_dom"/>
</dbReference>
<dbReference type="EnsemblMetazoa" id="XM_050654223.1">
    <property type="protein sequence ID" value="XP_050510180.1"/>
    <property type="gene ID" value="LOC114326316"/>
</dbReference>
<dbReference type="PANTHER" id="PTHR23055">
    <property type="entry name" value="CALCIUM BINDING PROTEINS"/>
    <property type="match status" value="1"/>
</dbReference>
<feature type="region of interest" description="Disordered" evidence="4">
    <location>
        <begin position="40"/>
        <end position="65"/>
    </location>
</feature>
<dbReference type="PROSITE" id="PS00018">
    <property type="entry name" value="EF_HAND_1"/>
    <property type="match status" value="2"/>
</dbReference>
<dbReference type="Gene3D" id="1.10.238.10">
    <property type="entry name" value="EF-hand"/>
    <property type="match status" value="1"/>
</dbReference>
<evidence type="ECO:0000256" key="3">
    <source>
        <dbReference type="ARBA" id="ARBA00022837"/>
    </source>
</evidence>
<protein>
    <recommendedName>
        <fullName evidence="5">EF-hand domain-containing protein</fullName>
    </recommendedName>
</protein>
<keyword evidence="1" id="KW-0479">Metal-binding</keyword>
<name>A0ABM5KIZ5_DIAVI</name>
<evidence type="ECO:0000256" key="1">
    <source>
        <dbReference type="ARBA" id="ARBA00022723"/>
    </source>
</evidence>
<dbReference type="InterPro" id="IPR018247">
    <property type="entry name" value="EF_Hand_1_Ca_BS"/>
</dbReference>
<dbReference type="Proteomes" id="UP001652700">
    <property type="component" value="Unplaced"/>
</dbReference>
<keyword evidence="2" id="KW-0677">Repeat</keyword>
<dbReference type="PANTHER" id="PTHR23055:SF60">
    <property type="entry name" value="CALAXIN"/>
    <property type="match status" value="1"/>
</dbReference>
<dbReference type="RefSeq" id="XP_050510180.1">
    <property type="nucleotide sequence ID" value="XM_050654223.1"/>
</dbReference>
<dbReference type="CDD" id="cd00051">
    <property type="entry name" value="EFh"/>
    <property type="match status" value="1"/>
</dbReference>
<organism evidence="6 7">
    <name type="scientific">Diabrotica virgifera virgifera</name>
    <name type="common">western corn rootworm</name>
    <dbReference type="NCBI Taxonomy" id="50390"/>
    <lineage>
        <taxon>Eukaryota</taxon>
        <taxon>Metazoa</taxon>
        <taxon>Ecdysozoa</taxon>
        <taxon>Arthropoda</taxon>
        <taxon>Hexapoda</taxon>
        <taxon>Insecta</taxon>
        <taxon>Pterygota</taxon>
        <taxon>Neoptera</taxon>
        <taxon>Endopterygota</taxon>
        <taxon>Coleoptera</taxon>
        <taxon>Polyphaga</taxon>
        <taxon>Cucujiformia</taxon>
        <taxon>Chrysomeloidea</taxon>
        <taxon>Chrysomelidae</taxon>
        <taxon>Galerucinae</taxon>
        <taxon>Diabroticina</taxon>
        <taxon>Diabroticites</taxon>
        <taxon>Diabrotica</taxon>
    </lineage>
</organism>
<accession>A0ABM5KIZ5</accession>
<dbReference type="Pfam" id="PF13499">
    <property type="entry name" value="EF-hand_7"/>
    <property type="match status" value="1"/>
</dbReference>
<keyword evidence="7" id="KW-1185">Reference proteome</keyword>
<proteinExistence type="predicted"/>
<feature type="domain" description="EF-hand" evidence="5">
    <location>
        <begin position="183"/>
        <end position="218"/>
    </location>
</feature>
<evidence type="ECO:0000256" key="4">
    <source>
        <dbReference type="SAM" id="MobiDB-lite"/>
    </source>
</evidence>
<dbReference type="InterPro" id="IPR028846">
    <property type="entry name" value="Recoverin"/>
</dbReference>
<dbReference type="GeneID" id="114326316"/>
<keyword evidence="3" id="KW-0106">Calcium</keyword>
<evidence type="ECO:0000313" key="7">
    <source>
        <dbReference type="Proteomes" id="UP001652700"/>
    </source>
</evidence>
<reference evidence="6" key="1">
    <citation type="submission" date="2025-05" db="UniProtKB">
        <authorList>
            <consortium name="EnsemblMetazoa"/>
        </authorList>
    </citation>
    <scope>IDENTIFICATION</scope>
</reference>
<sequence>MSNKQAQATQASSGKKLSMRGGVFVIKGVTLFLAAAKTPKTLGNQPSGSSGGAKSRGRKKMSDKDVCKCSPKIMEAAKKDTLLHKKEIEALYRIYKKLITFNKTTPQGDVAQNAKPATVIGKPPTVSEGIDRTVFREVLHNTFDIVTEHMLMDRIFCVWDKHNCGLITVENWFKGLSLFLRGTIQDQIKYCFAVYDLNGDGFITKDEMFQLLRNCLIKHPQEEDPDESVKDLVDIVMRKIDKDKDGKVSLEDFQNTVEEEPLLLEAFGKCLPSEESKMTFLTTLKA</sequence>